<proteinExistence type="predicted"/>
<name>A0A9D1JR07_9FIRM</name>
<evidence type="ECO:0000313" key="7">
    <source>
        <dbReference type="EMBL" id="HIS47761.1"/>
    </source>
</evidence>
<sequence length="248" mass="29080">MSETRYIISDAAKMINVEPHVLRYWEEELGMDIPRNEMGHRYYTDREVRLFTQVRDLKEKGFQLKAIKMILSTLSEDMPASNIISLEKVRKGYEDEDHAPLEEPQAAVTAFDGRDEDMGKAETEKERHEPEAPTLTEDKDLALPRNTDVQSLSSEEKMKHFKYIMDGIVMQALKKNNQLLEEQVAGKVIKEMDYMFRVQEEKDEERFRNLDEMIRKKQKGRKEAAAARIPSYAKPKTKKRFFGKKEPF</sequence>
<evidence type="ECO:0000256" key="3">
    <source>
        <dbReference type="ARBA" id="ARBA00023125"/>
    </source>
</evidence>
<organism evidence="7 8">
    <name type="scientific">Candidatus Scybalocola faecigallinarum</name>
    <dbReference type="NCBI Taxonomy" id="2840941"/>
    <lineage>
        <taxon>Bacteria</taxon>
        <taxon>Bacillati</taxon>
        <taxon>Bacillota</taxon>
        <taxon>Clostridia</taxon>
        <taxon>Lachnospirales</taxon>
        <taxon>Lachnospiraceae</taxon>
        <taxon>Lachnospiraceae incertae sedis</taxon>
        <taxon>Candidatus Scybalocola (ex Gilroy et al. 2021)</taxon>
    </lineage>
</organism>
<reference evidence="7" key="1">
    <citation type="submission" date="2020-10" db="EMBL/GenBank/DDBJ databases">
        <authorList>
            <person name="Gilroy R."/>
        </authorList>
    </citation>
    <scope>NUCLEOTIDE SEQUENCE</scope>
    <source>
        <strain evidence="7">CHK178-757</strain>
    </source>
</reference>
<dbReference type="Gene3D" id="1.10.1660.10">
    <property type="match status" value="1"/>
</dbReference>
<dbReference type="SUPFAM" id="SSF46955">
    <property type="entry name" value="Putative DNA-binding domain"/>
    <property type="match status" value="1"/>
</dbReference>
<dbReference type="PANTHER" id="PTHR30204">
    <property type="entry name" value="REDOX-CYCLING DRUG-SENSING TRANSCRIPTIONAL ACTIVATOR SOXR"/>
    <property type="match status" value="1"/>
</dbReference>
<reference evidence="7" key="2">
    <citation type="journal article" date="2021" name="PeerJ">
        <title>Extensive microbial diversity within the chicken gut microbiome revealed by metagenomics and culture.</title>
        <authorList>
            <person name="Gilroy R."/>
            <person name="Ravi A."/>
            <person name="Getino M."/>
            <person name="Pursley I."/>
            <person name="Horton D.L."/>
            <person name="Alikhan N.F."/>
            <person name="Baker D."/>
            <person name="Gharbi K."/>
            <person name="Hall N."/>
            <person name="Watson M."/>
            <person name="Adriaenssens E.M."/>
            <person name="Foster-Nyarko E."/>
            <person name="Jarju S."/>
            <person name="Secka A."/>
            <person name="Antonio M."/>
            <person name="Oren A."/>
            <person name="Chaudhuri R.R."/>
            <person name="La Ragione R."/>
            <person name="Hildebrand F."/>
            <person name="Pallen M.J."/>
        </authorList>
    </citation>
    <scope>NUCLEOTIDE SEQUENCE</scope>
    <source>
        <strain evidence="7">CHK178-757</strain>
    </source>
</reference>
<dbReference type="AlphaFoldDB" id="A0A9D1JR07"/>
<gene>
    <name evidence="7" type="ORF">IAB46_09480</name>
</gene>
<dbReference type="InterPro" id="IPR000551">
    <property type="entry name" value="MerR-type_HTH_dom"/>
</dbReference>
<protein>
    <submittedName>
        <fullName evidence="7">MerR family transcriptional regulator</fullName>
    </submittedName>
</protein>
<comment type="caution">
    <text evidence="7">The sequence shown here is derived from an EMBL/GenBank/DDBJ whole genome shotgun (WGS) entry which is preliminary data.</text>
</comment>
<evidence type="ECO:0000256" key="4">
    <source>
        <dbReference type="ARBA" id="ARBA00023163"/>
    </source>
</evidence>
<dbReference type="SMART" id="SM00422">
    <property type="entry name" value="HTH_MERR"/>
    <property type="match status" value="1"/>
</dbReference>
<accession>A0A9D1JR07</accession>
<dbReference type="CDD" id="cd04764">
    <property type="entry name" value="HTH_MlrA-like_sg1"/>
    <property type="match status" value="1"/>
</dbReference>
<dbReference type="GO" id="GO:0003700">
    <property type="term" value="F:DNA-binding transcription factor activity"/>
    <property type="evidence" value="ECO:0007669"/>
    <property type="project" value="InterPro"/>
</dbReference>
<dbReference type="Pfam" id="PF13411">
    <property type="entry name" value="MerR_1"/>
    <property type="match status" value="1"/>
</dbReference>
<keyword evidence="4" id="KW-0804">Transcription</keyword>
<dbReference type="Proteomes" id="UP000823927">
    <property type="component" value="Unassembled WGS sequence"/>
</dbReference>
<keyword evidence="2" id="KW-0805">Transcription regulation</keyword>
<dbReference type="GO" id="GO:0003677">
    <property type="term" value="F:DNA binding"/>
    <property type="evidence" value="ECO:0007669"/>
    <property type="project" value="UniProtKB-KW"/>
</dbReference>
<feature type="domain" description="HTH merR-type" evidence="6">
    <location>
        <begin position="5"/>
        <end position="73"/>
    </location>
</feature>
<dbReference type="PANTHER" id="PTHR30204:SF69">
    <property type="entry name" value="MERR-FAMILY TRANSCRIPTIONAL REGULATOR"/>
    <property type="match status" value="1"/>
</dbReference>
<dbReference type="InterPro" id="IPR009061">
    <property type="entry name" value="DNA-bd_dom_put_sf"/>
</dbReference>
<evidence type="ECO:0000259" key="6">
    <source>
        <dbReference type="PROSITE" id="PS50937"/>
    </source>
</evidence>
<feature type="compositionally biased region" description="Basic and acidic residues" evidence="5">
    <location>
        <begin position="112"/>
        <end position="137"/>
    </location>
</feature>
<keyword evidence="3" id="KW-0238">DNA-binding</keyword>
<dbReference type="PROSITE" id="PS50937">
    <property type="entry name" value="HTH_MERR_2"/>
    <property type="match status" value="1"/>
</dbReference>
<keyword evidence="1" id="KW-0678">Repressor</keyword>
<evidence type="ECO:0000313" key="8">
    <source>
        <dbReference type="Proteomes" id="UP000823927"/>
    </source>
</evidence>
<dbReference type="InterPro" id="IPR047057">
    <property type="entry name" value="MerR_fam"/>
</dbReference>
<feature type="region of interest" description="Disordered" evidence="5">
    <location>
        <begin position="107"/>
        <end position="137"/>
    </location>
</feature>
<evidence type="ECO:0000256" key="5">
    <source>
        <dbReference type="SAM" id="MobiDB-lite"/>
    </source>
</evidence>
<evidence type="ECO:0000256" key="1">
    <source>
        <dbReference type="ARBA" id="ARBA00022491"/>
    </source>
</evidence>
<dbReference type="EMBL" id="DVIT01000032">
    <property type="protein sequence ID" value="HIS47761.1"/>
    <property type="molecule type" value="Genomic_DNA"/>
</dbReference>
<evidence type="ECO:0000256" key="2">
    <source>
        <dbReference type="ARBA" id="ARBA00023015"/>
    </source>
</evidence>